<name>A0A931YDX2_9BACT</name>
<dbReference type="PANTHER" id="PTHR33397">
    <property type="entry name" value="UPF0331 PROTEIN YUTE"/>
    <property type="match status" value="1"/>
</dbReference>
<dbReference type="Proteomes" id="UP000709672">
    <property type="component" value="Unassembled WGS sequence"/>
</dbReference>
<dbReference type="Proteomes" id="UP000786662">
    <property type="component" value="Unassembled WGS sequence"/>
</dbReference>
<evidence type="ECO:0000313" key="6">
    <source>
        <dbReference type="EMBL" id="MBI2466072.1"/>
    </source>
</evidence>
<dbReference type="EMBL" id="JACOYY010000064">
    <property type="protein sequence ID" value="MBI2052469.1"/>
    <property type="molecule type" value="Genomic_DNA"/>
</dbReference>
<dbReference type="Pfam" id="PF01934">
    <property type="entry name" value="HepT-like"/>
    <property type="match status" value="1"/>
</dbReference>
<dbReference type="NCBIfam" id="NF047751">
    <property type="entry name" value="HepT_toxin"/>
    <property type="match status" value="1"/>
</dbReference>
<evidence type="ECO:0000313" key="7">
    <source>
        <dbReference type="Proteomes" id="UP000709672"/>
    </source>
</evidence>
<evidence type="ECO:0000256" key="4">
    <source>
        <dbReference type="ARBA" id="ARBA00024207"/>
    </source>
</evidence>
<dbReference type="GO" id="GO:0016787">
    <property type="term" value="F:hydrolase activity"/>
    <property type="evidence" value="ECO:0007669"/>
    <property type="project" value="UniProtKB-KW"/>
</dbReference>
<evidence type="ECO:0000256" key="2">
    <source>
        <dbReference type="ARBA" id="ARBA00022722"/>
    </source>
</evidence>
<dbReference type="Gene3D" id="1.20.120.580">
    <property type="entry name" value="bsu32300-like"/>
    <property type="match status" value="1"/>
</dbReference>
<reference evidence="6" key="1">
    <citation type="submission" date="2020-07" db="EMBL/GenBank/DDBJ databases">
        <title>Huge and variable diversity of episymbiotic CPR bacteria and DPANN archaea in groundwater ecosystems.</title>
        <authorList>
            <person name="He C.Y."/>
            <person name="Keren R."/>
            <person name="Whittaker M."/>
            <person name="Farag I.F."/>
            <person name="Doudna J."/>
            <person name="Cate J.H.D."/>
            <person name="Banfield J.F."/>
        </authorList>
    </citation>
    <scope>NUCLEOTIDE SEQUENCE</scope>
    <source>
        <strain evidence="5">NC_groundwater_191_Ag_S-0.1um_45_8</strain>
        <strain evidence="6">NC_groundwater_418_Ag_B-0.1um_45_10</strain>
    </source>
</reference>
<accession>A0A931YDX2</accession>
<organism evidence="6 7">
    <name type="scientific">Candidatus Sungiibacteriota bacterium</name>
    <dbReference type="NCBI Taxonomy" id="2750080"/>
    <lineage>
        <taxon>Bacteria</taxon>
        <taxon>Candidatus Sungiibacteriota</taxon>
    </lineage>
</organism>
<dbReference type="InterPro" id="IPR008201">
    <property type="entry name" value="HepT-like"/>
</dbReference>
<dbReference type="InterPro" id="IPR052379">
    <property type="entry name" value="Type_VII_TA_RNase"/>
</dbReference>
<dbReference type="GO" id="GO:0110001">
    <property type="term" value="C:toxin-antitoxin complex"/>
    <property type="evidence" value="ECO:0007669"/>
    <property type="project" value="InterPro"/>
</dbReference>
<evidence type="ECO:0000256" key="1">
    <source>
        <dbReference type="ARBA" id="ARBA00022649"/>
    </source>
</evidence>
<dbReference type="AlphaFoldDB" id="A0A931YDX2"/>
<evidence type="ECO:0000313" key="5">
    <source>
        <dbReference type="EMBL" id="MBI2052469.1"/>
    </source>
</evidence>
<keyword evidence="3" id="KW-0378">Hydrolase</keyword>
<keyword evidence="2" id="KW-0540">Nuclease</keyword>
<protein>
    <submittedName>
        <fullName evidence="6">DUF86 domain-containing protein</fullName>
    </submittedName>
</protein>
<dbReference type="InterPro" id="IPR037038">
    <property type="entry name" value="HepT-like_sf"/>
</dbReference>
<dbReference type="SUPFAM" id="SSF81593">
    <property type="entry name" value="Nucleotidyltransferase substrate binding subunit/domain"/>
    <property type="match status" value="1"/>
</dbReference>
<dbReference type="EMBL" id="JACPHQ010000032">
    <property type="protein sequence ID" value="MBI2466072.1"/>
    <property type="molecule type" value="Genomic_DNA"/>
</dbReference>
<dbReference type="GO" id="GO:0004540">
    <property type="term" value="F:RNA nuclease activity"/>
    <property type="evidence" value="ECO:0007669"/>
    <property type="project" value="InterPro"/>
</dbReference>
<evidence type="ECO:0000256" key="3">
    <source>
        <dbReference type="ARBA" id="ARBA00022801"/>
    </source>
</evidence>
<comment type="similarity">
    <text evidence="4">Belongs to the HepT RNase toxin family.</text>
</comment>
<dbReference type="PANTHER" id="PTHR33397:SF5">
    <property type="entry name" value="RNASE YUTE-RELATED"/>
    <property type="match status" value="1"/>
</dbReference>
<gene>
    <name evidence="5" type="ORF">HYT38_02195</name>
    <name evidence="6" type="ORF">HYV66_02500</name>
</gene>
<proteinExistence type="inferred from homology"/>
<comment type="caution">
    <text evidence="6">The sequence shown here is derived from an EMBL/GenBank/DDBJ whole genome shotgun (WGS) entry which is preliminary data.</text>
</comment>
<sequence>MPIEVIAKKLEQIKELLSELARLLKVSFNDFQKDMVVIRASERNFQLIVDLASDINTQILVEQGEKTPDTYRQSFSDLGRVGVLENNLAKRLVVSAQVRNILAHEYDFEEDYDKFYNAAKDLIPVYQEYAKRINLYLNRKK</sequence>
<keyword evidence="1" id="KW-1277">Toxin-antitoxin system</keyword>